<feature type="region of interest" description="Disordered" evidence="2">
    <location>
        <begin position="39"/>
        <end position="60"/>
    </location>
</feature>
<dbReference type="AlphaFoldDB" id="Q9LJI3"/>
<accession>Q9LJI3</accession>
<evidence type="ECO:0000259" key="3">
    <source>
        <dbReference type="Pfam" id="PF03107"/>
    </source>
</evidence>
<feature type="compositionally biased region" description="Acidic residues" evidence="2">
    <location>
        <begin position="315"/>
        <end position="341"/>
    </location>
</feature>
<dbReference type="SUPFAM" id="SSF57889">
    <property type="entry name" value="Cysteine-rich domain"/>
    <property type="match status" value="2"/>
</dbReference>
<dbReference type="EMBL" id="AP000599">
    <property type="protein sequence ID" value="BAB01183.1"/>
    <property type="molecule type" value="Genomic_DNA"/>
</dbReference>
<feature type="domain" description="DC1" evidence="3">
    <location>
        <begin position="90"/>
        <end position="131"/>
    </location>
</feature>
<dbReference type="EMBL" id="AB023041">
    <property type="protein sequence ID" value="BAB01183.1"/>
    <property type="status" value="JOINED"/>
    <property type="molecule type" value="Genomic_DNA"/>
</dbReference>
<evidence type="ECO:0000313" key="4">
    <source>
        <dbReference type="EMBL" id="BAB01183.1"/>
    </source>
</evidence>
<reference key="2">
    <citation type="journal article" date="2000" name="Nature">
        <title>Sequence and analysis of chromosome 3 of the plant Arabidopsis thaliana.</title>
        <authorList>
            <consortium name="European Union Chromosome 3 Arabidopsis Sequencing Consortium"/>
            <consortium name="Institute for Genomic Research"/>
            <consortium name="Kazusa DNA Research Institute"/>
            <person name="Salanoubat M."/>
            <person name="Lemcke K."/>
            <person name="Rieger M."/>
            <person name="Ansorge W."/>
            <person name="Unseld M."/>
            <person name="Fartmann B."/>
            <person name="Valle G."/>
            <person name="Blocker H."/>
            <person name="Perez-Alonso M."/>
            <person name="Obermaier B."/>
            <person name="Delseny M."/>
            <person name="Boutry M."/>
            <person name="Grivell L.A."/>
            <person name="Mache R."/>
            <person name="Puigdomenech P."/>
            <person name="De Simone V."/>
            <person name="Choisne N."/>
            <person name="Artiguenave F."/>
            <person name="Robert C."/>
            <person name="Brottier P."/>
            <person name="Wincker P."/>
            <person name="Cattolico L."/>
            <person name="Weissenbach J."/>
            <person name="Saurin W."/>
            <person name="Quetier F."/>
            <person name="Schafer M."/>
            <person name="Muller-Auer S."/>
            <person name="Gabel C."/>
            <person name="Fuchs M."/>
            <person name="Benes V."/>
            <person name="Wurmbach E."/>
            <person name="Drzonek H."/>
            <person name="Erfle H."/>
            <person name="Jordan N."/>
            <person name="Bangert S."/>
            <person name="Wiedelmann R."/>
            <person name="Kranz H."/>
            <person name="Voss H."/>
            <person name="Holland R."/>
            <person name="Brandt P."/>
            <person name="Nyakatura G."/>
            <person name="Vezzi A."/>
            <person name="D'Angelo M."/>
            <person name="Pallavicini A."/>
            <person name="Toppo S."/>
            <person name="Simionati B."/>
            <person name="Conrad A."/>
            <person name="Hornischer K."/>
            <person name="Kauer G."/>
            <person name="Lohnert T.H."/>
            <person name="Nordsiek G."/>
            <person name="Reichelt J."/>
            <person name="Scharfe M."/>
            <person name="Schon O."/>
            <person name="Bargues M."/>
            <person name="Terol J."/>
            <person name="Climent J."/>
            <person name="Navarro P."/>
            <person name="Collado C."/>
            <person name="Perez-Perez A."/>
            <person name="Ottenwalder B."/>
            <person name="Duchemin D."/>
            <person name="Cooke R."/>
            <person name="Laudie M."/>
            <person name="Berger-Llauro C."/>
            <person name="Purnelle B."/>
            <person name="Masuy D."/>
            <person name="de Haan M."/>
            <person name="Maarse A.C."/>
            <person name="Alcaraz J.P."/>
            <person name="Cottet A."/>
            <person name="Casacuberta E."/>
            <person name="Monfort A."/>
            <person name="Argiriou A."/>
            <person name="flores M."/>
            <person name="Liguori R."/>
            <person name="Vitale D."/>
            <person name="Mannhaupt G."/>
            <person name="Haase D."/>
            <person name="Schoof H."/>
            <person name="Rudd S."/>
            <person name="Zaccaria P."/>
            <person name="Mewes H.W."/>
            <person name="Mayer K.F."/>
            <person name="Kaul S."/>
            <person name="Town C.D."/>
            <person name="Koo H.L."/>
            <person name="Tallon L.J."/>
            <person name="Jenkins J."/>
            <person name="Rooney T."/>
            <person name="Rizzo M."/>
            <person name="Walts A."/>
            <person name="Utterback T."/>
            <person name="Fujii C.Y."/>
            <person name="Shea T.P."/>
            <person name="Creasy T.H."/>
            <person name="Haas B."/>
            <person name="Maiti R."/>
            <person name="Wu D."/>
            <person name="Peterson J."/>
            <person name="Van Aken S."/>
            <person name="Pai G."/>
            <person name="Militscher J."/>
            <person name="Sellers P."/>
            <person name="Gill J.E."/>
            <person name="Feldblyum T.V."/>
            <person name="Preuss D."/>
            <person name="Lin X."/>
            <person name="Nierman W.C."/>
            <person name="Salzberg S.L."/>
            <person name="White O."/>
            <person name="Venter J.C."/>
            <person name="Fraser C.M."/>
            <person name="Kaneko T."/>
            <person name="Nakamura Y."/>
            <person name="Sato S."/>
            <person name="Kato T."/>
            <person name="Asamizu E."/>
            <person name="Sasamoto S."/>
            <person name="Kimura T."/>
            <person name="Idesawa K."/>
            <person name="Kawashima K."/>
            <person name="Kishida Y."/>
            <person name="Kiyokawa C."/>
            <person name="Kohara M."/>
            <person name="Matsumoto M."/>
            <person name="Matsuno A."/>
            <person name="Muraki A."/>
            <person name="Nakayama S."/>
            <person name="Nakazaki N."/>
            <person name="Shinpo S."/>
            <person name="Takeuchi C."/>
            <person name="Wada T."/>
            <person name="Watanabe A."/>
            <person name="Yamada M."/>
            <person name="Yasuda M."/>
            <person name="Tabata S."/>
        </authorList>
    </citation>
    <scope>NUCLEOTIDE SEQUENCE [LARGE SCALE GENOMIC DNA]</scope>
    <source>
        <strain>cv. Columbia</strain>
    </source>
</reference>
<evidence type="ECO:0000256" key="1">
    <source>
        <dbReference type="ARBA" id="ARBA00022737"/>
    </source>
</evidence>
<dbReference type="Pfam" id="PF03107">
    <property type="entry name" value="C1_2"/>
    <property type="match status" value="2"/>
</dbReference>
<feature type="compositionally biased region" description="Basic and acidic residues" evidence="2">
    <location>
        <begin position="45"/>
        <end position="60"/>
    </location>
</feature>
<reference evidence="4" key="1">
    <citation type="journal article" date="2000" name="DNA Res.">
        <title>Structural analysis of Arabidopsis thaliana chromosome 3. II. Sequence features of the 4,251,695 bp regions covered by 90 P1, TAC and BAC clones.</title>
        <authorList>
            <person name="Nakamura Y."/>
        </authorList>
    </citation>
    <scope>NUCLEOTIDE SEQUENCE [LARGE SCALE GENOMIC DNA]</scope>
</reference>
<keyword evidence="1" id="KW-0677">Repeat</keyword>
<dbReference type="ExpressionAtlas" id="Q9LJI3">
    <property type="expression patterns" value="baseline and differential"/>
</dbReference>
<feature type="region of interest" description="Disordered" evidence="2">
    <location>
        <begin position="309"/>
        <end position="341"/>
    </location>
</feature>
<dbReference type="TAIR" id="AT3G25850"/>
<dbReference type="PANTHER" id="PTHR32410:SF176">
    <property type="entry name" value="CHP-RICH ZINC FINGER PROTEIN-LIKE-RELATED"/>
    <property type="match status" value="1"/>
</dbReference>
<dbReference type="InterPro" id="IPR046349">
    <property type="entry name" value="C1-like_sf"/>
</dbReference>
<dbReference type="PhylomeDB" id="Q9LJI3"/>
<dbReference type="PANTHER" id="PTHR32410">
    <property type="entry name" value="CYSTEINE/HISTIDINE-RICH C1 DOMAIN FAMILY PROTEIN"/>
    <property type="match status" value="1"/>
</dbReference>
<dbReference type="InterPro" id="IPR004146">
    <property type="entry name" value="DC1"/>
</dbReference>
<dbReference type="InterPro" id="IPR053192">
    <property type="entry name" value="Vacuole_Formation_Reg"/>
</dbReference>
<sequence>MINKKERQVILCGRFRPSDVALKLQRKMKRRVEILEVEDLTNGHGGEEGSEHELPYEQPHEYSNQPDQMTTPLLYSPNPHTLTMTEKKFPFHDHPLAYEKLDRFSCILCKKKGGFGYFCDKCYFWGHKECIKRSLLHPSPCKHSLKIYTLEALGYAGDHCHFCRDYLLDDFFHCLICNINMDLKCLKDPPPSSIYHPKNHMHMLTLLPRVVTFTCNACSVEGKRNPYVCLECNLMFHKDCIYLPRVISINCHDHRISRIFHLGLGDWKCGICRQKISCSHGAFTCLRCPSLAFHLKCAMKDDVWDGKEFEAEPKEELEDELEDDSEKEIEDDSSEEEIEEP</sequence>
<name>Q9LJI3_ARATH</name>
<evidence type="ECO:0000256" key="2">
    <source>
        <dbReference type="SAM" id="MobiDB-lite"/>
    </source>
</evidence>
<protein>
    <recommendedName>
        <fullName evidence="3">DC1 domain-containing protein</fullName>
    </recommendedName>
</protein>
<proteinExistence type="predicted"/>
<feature type="domain" description="DC1" evidence="3">
    <location>
        <begin position="199"/>
        <end position="241"/>
    </location>
</feature>
<organism evidence="4">
    <name type="scientific">Arabidopsis thaliana</name>
    <name type="common">Mouse-ear cress</name>
    <dbReference type="NCBI Taxonomy" id="3702"/>
    <lineage>
        <taxon>Eukaryota</taxon>
        <taxon>Viridiplantae</taxon>
        <taxon>Streptophyta</taxon>
        <taxon>Embryophyta</taxon>
        <taxon>Tracheophyta</taxon>
        <taxon>Spermatophyta</taxon>
        <taxon>Magnoliopsida</taxon>
        <taxon>eudicotyledons</taxon>
        <taxon>Gunneridae</taxon>
        <taxon>Pentapetalae</taxon>
        <taxon>rosids</taxon>
        <taxon>malvids</taxon>
        <taxon>Brassicales</taxon>
        <taxon>Brassicaceae</taxon>
        <taxon>Camelineae</taxon>
        <taxon>Arabidopsis</taxon>
    </lineage>
</organism>